<dbReference type="EMBL" id="WMIF01000001">
    <property type="protein sequence ID" value="MTH33036.1"/>
    <property type="molecule type" value="Genomic_DNA"/>
</dbReference>
<name>A0A844GWH1_9RHOB</name>
<keyword evidence="2" id="KW-1185">Reference proteome</keyword>
<sequence length="106" mass="11925">MNYHTATLVIEGPEGLIEAEATFAIDAAWSSHRNAGGYRGLDWINSCELSEWVFDGRKQTRATAVALAGEFDIERQENLAMIEWRETASQNEADEYADYRYGMAAE</sequence>
<dbReference type="AlphaFoldDB" id="A0A844GWH1"/>
<accession>A0A844GWH1</accession>
<evidence type="ECO:0000313" key="2">
    <source>
        <dbReference type="Proteomes" id="UP000442533"/>
    </source>
</evidence>
<dbReference type="OrthoDB" id="10015702at2"/>
<organism evidence="1 2">
    <name type="scientific">Paracoccus limosus</name>
    <dbReference type="NCBI Taxonomy" id="913252"/>
    <lineage>
        <taxon>Bacteria</taxon>
        <taxon>Pseudomonadati</taxon>
        <taxon>Pseudomonadota</taxon>
        <taxon>Alphaproteobacteria</taxon>
        <taxon>Rhodobacterales</taxon>
        <taxon>Paracoccaceae</taxon>
        <taxon>Paracoccus</taxon>
    </lineage>
</organism>
<proteinExistence type="predicted"/>
<gene>
    <name evidence="1" type="ORF">GL279_00290</name>
</gene>
<reference evidence="1 2" key="1">
    <citation type="submission" date="2019-11" db="EMBL/GenBank/DDBJ databases">
        <authorList>
            <person name="Dong K."/>
        </authorList>
    </citation>
    <scope>NUCLEOTIDE SEQUENCE [LARGE SCALE GENOMIC DNA]</scope>
    <source>
        <strain evidence="1 2">JCM 17370</strain>
    </source>
</reference>
<dbReference type="RefSeq" id="WP_155062605.1">
    <property type="nucleotide sequence ID" value="NZ_WMIF01000001.1"/>
</dbReference>
<comment type="caution">
    <text evidence="1">The sequence shown here is derived from an EMBL/GenBank/DDBJ whole genome shotgun (WGS) entry which is preliminary data.</text>
</comment>
<evidence type="ECO:0000313" key="1">
    <source>
        <dbReference type="EMBL" id="MTH33036.1"/>
    </source>
</evidence>
<dbReference type="Proteomes" id="UP000442533">
    <property type="component" value="Unassembled WGS sequence"/>
</dbReference>
<protein>
    <submittedName>
        <fullName evidence="1">Uncharacterized protein</fullName>
    </submittedName>
</protein>